<evidence type="ECO:0000313" key="12">
    <source>
        <dbReference type="Proteomes" id="UP000796880"/>
    </source>
</evidence>
<feature type="compositionally biased region" description="Low complexity" evidence="9">
    <location>
        <begin position="1"/>
        <end position="28"/>
    </location>
</feature>
<name>A0A8K0HSV8_9ROSA</name>
<feature type="region of interest" description="Disordered" evidence="9">
    <location>
        <begin position="374"/>
        <end position="402"/>
    </location>
</feature>
<dbReference type="GO" id="GO:0061630">
    <property type="term" value="F:ubiquitin protein ligase activity"/>
    <property type="evidence" value="ECO:0007669"/>
    <property type="project" value="UniProtKB-EC"/>
</dbReference>
<dbReference type="InterPro" id="IPR013083">
    <property type="entry name" value="Znf_RING/FYVE/PHD"/>
</dbReference>
<proteinExistence type="predicted"/>
<dbReference type="OrthoDB" id="8062037at2759"/>
<evidence type="ECO:0000256" key="8">
    <source>
        <dbReference type="PROSITE-ProRule" id="PRU00175"/>
    </source>
</evidence>
<keyword evidence="5 8" id="KW-0863">Zinc-finger</keyword>
<sequence length="402" mass="43579">MAHFASSSSSSSLKSLLISAPPSSSYSSGDTYEEEDSCSICLEPFSSDDPVTITSCKHEYHLHCILEWSQRSKECPICWQVLALKDPACQELLAAVERERRSRSRNISTVASPTIHYFRDDYDVEHDSLSDDSDFDERIMQQLTAAAASRAHYVCGMERRRSAGLAPPQVLVFTSSVNMPDVEQGCTTSPNESQNSSYVSSPTSGRPPAVNSQPSLPRPVVPSVVDMISSTDVNSSLPSKPRVLNSQPPPDRPQRPSSSEMYAFQESIKSKWSAASARYKESITKSTRGLKEKLLARNTSVKELSKGVQREMSAGIAGVARMIDRLDLYSKKAGGPDPVSRCGGAATSNFSTKGKGVLENMIVQSLNKNIGKVADEISSDPNTYTPGSTAGRQEVSPAQSGH</sequence>
<evidence type="ECO:0000259" key="10">
    <source>
        <dbReference type="PROSITE" id="PS50089"/>
    </source>
</evidence>
<dbReference type="PANTHER" id="PTHR46463">
    <property type="entry name" value="ZINC FINGER, RING/FYVE/PHD-TYPE"/>
    <property type="match status" value="1"/>
</dbReference>
<evidence type="ECO:0000256" key="9">
    <source>
        <dbReference type="SAM" id="MobiDB-lite"/>
    </source>
</evidence>
<evidence type="ECO:0000313" key="11">
    <source>
        <dbReference type="EMBL" id="KAF3457185.1"/>
    </source>
</evidence>
<dbReference type="Pfam" id="PF13639">
    <property type="entry name" value="zf-RING_2"/>
    <property type="match status" value="1"/>
</dbReference>
<dbReference type="Proteomes" id="UP000796880">
    <property type="component" value="Unassembled WGS sequence"/>
</dbReference>
<evidence type="ECO:0000256" key="3">
    <source>
        <dbReference type="ARBA" id="ARBA00022679"/>
    </source>
</evidence>
<feature type="region of interest" description="Disordered" evidence="9">
    <location>
        <begin position="1"/>
        <end position="31"/>
    </location>
</feature>
<protein>
    <recommendedName>
        <fullName evidence="2">RING-type E3 ubiquitin transferase</fullName>
        <ecNumber evidence="2">2.3.2.27</ecNumber>
    </recommendedName>
</protein>
<feature type="region of interest" description="Disordered" evidence="9">
    <location>
        <begin position="182"/>
        <end position="262"/>
    </location>
</feature>
<keyword evidence="3" id="KW-0808">Transferase</keyword>
<dbReference type="PANTHER" id="PTHR46463:SF16">
    <property type="entry name" value="E3 UBIQUITIN-PROTEIN LIGASE RHF1A"/>
    <property type="match status" value="1"/>
</dbReference>
<dbReference type="EMBL" id="VOIH02000001">
    <property type="protein sequence ID" value="KAF3457185.1"/>
    <property type="molecule type" value="Genomic_DNA"/>
</dbReference>
<accession>A0A8K0HSV8</accession>
<keyword evidence="7" id="KW-0862">Zinc</keyword>
<feature type="compositionally biased region" description="Polar residues" evidence="9">
    <location>
        <begin position="185"/>
        <end position="204"/>
    </location>
</feature>
<evidence type="ECO:0000256" key="6">
    <source>
        <dbReference type="ARBA" id="ARBA00022786"/>
    </source>
</evidence>
<evidence type="ECO:0000256" key="1">
    <source>
        <dbReference type="ARBA" id="ARBA00000900"/>
    </source>
</evidence>
<evidence type="ECO:0000256" key="7">
    <source>
        <dbReference type="ARBA" id="ARBA00022833"/>
    </source>
</evidence>
<dbReference type="SUPFAM" id="SSF57850">
    <property type="entry name" value="RING/U-box"/>
    <property type="match status" value="1"/>
</dbReference>
<dbReference type="GO" id="GO:0008270">
    <property type="term" value="F:zinc ion binding"/>
    <property type="evidence" value="ECO:0007669"/>
    <property type="project" value="UniProtKB-KW"/>
</dbReference>
<dbReference type="InterPro" id="IPR001841">
    <property type="entry name" value="Znf_RING"/>
</dbReference>
<dbReference type="Gene3D" id="3.30.40.10">
    <property type="entry name" value="Zinc/RING finger domain, C3HC4 (zinc finger)"/>
    <property type="match status" value="1"/>
</dbReference>
<evidence type="ECO:0000256" key="5">
    <source>
        <dbReference type="ARBA" id="ARBA00022771"/>
    </source>
</evidence>
<feature type="compositionally biased region" description="Polar residues" evidence="9">
    <location>
        <begin position="379"/>
        <end position="402"/>
    </location>
</feature>
<keyword evidence="4" id="KW-0479">Metal-binding</keyword>
<keyword evidence="6" id="KW-0833">Ubl conjugation pathway</keyword>
<comment type="catalytic activity">
    <reaction evidence="1">
        <text>S-ubiquitinyl-[E2 ubiquitin-conjugating enzyme]-L-cysteine + [acceptor protein]-L-lysine = [E2 ubiquitin-conjugating enzyme]-L-cysteine + N(6)-ubiquitinyl-[acceptor protein]-L-lysine.</text>
        <dbReference type="EC" id="2.3.2.27"/>
    </reaction>
</comment>
<dbReference type="SMART" id="SM00184">
    <property type="entry name" value="RING"/>
    <property type="match status" value="1"/>
</dbReference>
<feature type="compositionally biased region" description="Polar residues" evidence="9">
    <location>
        <begin position="228"/>
        <end position="238"/>
    </location>
</feature>
<evidence type="ECO:0000256" key="2">
    <source>
        <dbReference type="ARBA" id="ARBA00012483"/>
    </source>
</evidence>
<feature type="domain" description="RING-type" evidence="10">
    <location>
        <begin position="38"/>
        <end position="78"/>
    </location>
</feature>
<reference evidence="11" key="1">
    <citation type="submission" date="2020-03" db="EMBL/GenBank/DDBJ databases">
        <title>A high-quality chromosome-level genome assembly of a woody plant with both climbing and erect habits, Rhamnella rubrinervis.</title>
        <authorList>
            <person name="Lu Z."/>
            <person name="Yang Y."/>
            <person name="Zhu X."/>
            <person name="Sun Y."/>
        </authorList>
    </citation>
    <scope>NUCLEOTIDE SEQUENCE</scope>
    <source>
        <strain evidence="11">BYM</strain>
        <tissue evidence="11">Leaf</tissue>
    </source>
</reference>
<organism evidence="11 12">
    <name type="scientific">Rhamnella rubrinervis</name>
    <dbReference type="NCBI Taxonomy" id="2594499"/>
    <lineage>
        <taxon>Eukaryota</taxon>
        <taxon>Viridiplantae</taxon>
        <taxon>Streptophyta</taxon>
        <taxon>Embryophyta</taxon>
        <taxon>Tracheophyta</taxon>
        <taxon>Spermatophyta</taxon>
        <taxon>Magnoliopsida</taxon>
        <taxon>eudicotyledons</taxon>
        <taxon>Gunneridae</taxon>
        <taxon>Pentapetalae</taxon>
        <taxon>rosids</taxon>
        <taxon>fabids</taxon>
        <taxon>Rosales</taxon>
        <taxon>Rhamnaceae</taxon>
        <taxon>rhamnoid group</taxon>
        <taxon>Rhamneae</taxon>
        <taxon>Rhamnella</taxon>
    </lineage>
</organism>
<dbReference type="EC" id="2.3.2.27" evidence="2"/>
<evidence type="ECO:0000256" key="4">
    <source>
        <dbReference type="ARBA" id="ARBA00022723"/>
    </source>
</evidence>
<keyword evidence="12" id="KW-1185">Reference proteome</keyword>
<gene>
    <name evidence="11" type="ORF">FNV43_RR01842</name>
</gene>
<dbReference type="AlphaFoldDB" id="A0A8K0HSV8"/>
<comment type="caution">
    <text evidence="11">The sequence shown here is derived from an EMBL/GenBank/DDBJ whole genome shotgun (WGS) entry which is preliminary data.</text>
</comment>
<dbReference type="PROSITE" id="PS50089">
    <property type="entry name" value="ZF_RING_2"/>
    <property type="match status" value="1"/>
</dbReference>